<sequence>MKTTRMKTNFKFLTIIAFLGLFLHSCSSDDDSATDLNADKNPERFENIEIGNTDFKVPQFNPDLHTQFDYTGGSKVTKIYYDINPINVEEPNTGEAKWQVSNHLIPEDYYVGQLNPHIHYHVLFDPENEIFPKVRPAEGMYSLKVTIVEEDNSESIITKQFEIVKKFSEVEIGTNNEVKTGSDALDVKFKYDAGSNTVSEVKYELWFEEWREGQNVAVGAWDNTIVVLPTNLYENQSIPNINSPLEINPDSPLGDYWLNIYVKESGGNEAVKLSIPFSIVN</sequence>
<feature type="chain" id="PRO_5047217722" description="DUF4625 domain-containing protein" evidence="1">
    <location>
        <begin position="29"/>
        <end position="281"/>
    </location>
</feature>
<evidence type="ECO:0000313" key="2">
    <source>
        <dbReference type="EMBL" id="MDO5974067.1"/>
    </source>
</evidence>
<proteinExistence type="predicted"/>
<gene>
    <name evidence="2" type="ORF">Q4Q40_07705</name>
</gene>
<protein>
    <recommendedName>
        <fullName evidence="4">DUF4625 domain-containing protein</fullName>
    </recommendedName>
</protein>
<comment type="caution">
    <text evidence="2">The sequence shown here is derived from an EMBL/GenBank/DDBJ whole genome shotgun (WGS) entry which is preliminary data.</text>
</comment>
<reference evidence="2" key="1">
    <citation type="submission" date="2023-07" db="EMBL/GenBank/DDBJ databases">
        <title>Two novel species in the genus Flavivirga.</title>
        <authorList>
            <person name="Kwon K."/>
        </authorList>
    </citation>
    <scope>NUCLEOTIDE SEQUENCE</scope>
    <source>
        <strain evidence="2">KACC 14158</strain>
    </source>
</reference>
<keyword evidence="1" id="KW-0732">Signal</keyword>
<dbReference type="EMBL" id="JAUOEL010000002">
    <property type="protein sequence ID" value="MDO5974067.1"/>
    <property type="molecule type" value="Genomic_DNA"/>
</dbReference>
<accession>A0ABT8WM86</accession>
<name>A0ABT8WM86_9FLAO</name>
<evidence type="ECO:0000313" key="3">
    <source>
        <dbReference type="Proteomes" id="UP001176806"/>
    </source>
</evidence>
<evidence type="ECO:0000256" key="1">
    <source>
        <dbReference type="SAM" id="SignalP"/>
    </source>
</evidence>
<keyword evidence="3" id="KW-1185">Reference proteome</keyword>
<evidence type="ECO:0008006" key="4">
    <source>
        <dbReference type="Google" id="ProtNLM"/>
    </source>
</evidence>
<organism evidence="2 3">
    <name type="scientific">Flavivirga jejuensis</name>
    <dbReference type="NCBI Taxonomy" id="870487"/>
    <lineage>
        <taxon>Bacteria</taxon>
        <taxon>Pseudomonadati</taxon>
        <taxon>Bacteroidota</taxon>
        <taxon>Flavobacteriia</taxon>
        <taxon>Flavobacteriales</taxon>
        <taxon>Flavobacteriaceae</taxon>
        <taxon>Flavivirga</taxon>
    </lineage>
</organism>
<dbReference type="RefSeq" id="WP_303301207.1">
    <property type="nucleotide sequence ID" value="NZ_BAABDA010000051.1"/>
</dbReference>
<feature type="signal peptide" evidence="1">
    <location>
        <begin position="1"/>
        <end position="28"/>
    </location>
</feature>
<dbReference type="Proteomes" id="UP001176806">
    <property type="component" value="Unassembled WGS sequence"/>
</dbReference>